<dbReference type="Proteomes" id="UP000193642">
    <property type="component" value="Unassembled WGS sequence"/>
</dbReference>
<proteinExistence type="predicted"/>
<dbReference type="GO" id="GO:0004099">
    <property type="term" value="F:chitin deacetylase activity"/>
    <property type="evidence" value="ECO:0007669"/>
    <property type="project" value="UniProtKB-ARBA"/>
</dbReference>
<dbReference type="STRING" id="329046.A0A1Y2CXE4"/>
<dbReference type="EMBL" id="MCGO01000005">
    <property type="protein sequence ID" value="ORY51647.1"/>
    <property type="molecule type" value="Genomic_DNA"/>
</dbReference>
<dbReference type="InterPro" id="IPR011330">
    <property type="entry name" value="Glyco_hydro/deAcase_b/a-brl"/>
</dbReference>
<dbReference type="InterPro" id="IPR050248">
    <property type="entry name" value="Polysacc_deacetylase_ArnD"/>
</dbReference>
<keyword evidence="1" id="KW-0479">Metal-binding</keyword>
<dbReference type="Gene3D" id="3.20.20.370">
    <property type="entry name" value="Glycoside hydrolase/deacetylase"/>
    <property type="match status" value="1"/>
</dbReference>
<dbReference type="PANTHER" id="PTHR10587:SF133">
    <property type="entry name" value="CHITIN DEACETYLASE 1-RELATED"/>
    <property type="match status" value="1"/>
</dbReference>
<comment type="caution">
    <text evidence="4">The sequence shown here is derived from an EMBL/GenBank/DDBJ whole genome shotgun (WGS) entry which is preliminary data.</text>
</comment>
<evidence type="ECO:0000313" key="5">
    <source>
        <dbReference type="Proteomes" id="UP000193642"/>
    </source>
</evidence>
<gene>
    <name evidence="4" type="ORF">BCR33DRAFT_655940</name>
</gene>
<evidence type="ECO:0000256" key="2">
    <source>
        <dbReference type="ARBA" id="ARBA00022801"/>
    </source>
</evidence>
<dbReference type="AlphaFoldDB" id="A0A1Y2CXE4"/>
<dbReference type="GO" id="GO:0005975">
    <property type="term" value="P:carbohydrate metabolic process"/>
    <property type="evidence" value="ECO:0007669"/>
    <property type="project" value="InterPro"/>
</dbReference>
<reference evidence="4 5" key="1">
    <citation type="submission" date="2016-07" db="EMBL/GenBank/DDBJ databases">
        <title>Pervasive Adenine N6-methylation of Active Genes in Fungi.</title>
        <authorList>
            <consortium name="DOE Joint Genome Institute"/>
            <person name="Mondo S.J."/>
            <person name="Dannebaum R.O."/>
            <person name="Kuo R.C."/>
            <person name="Labutti K."/>
            <person name="Haridas S."/>
            <person name="Kuo A."/>
            <person name="Salamov A."/>
            <person name="Ahrendt S.R."/>
            <person name="Lipzen A."/>
            <person name="Sullivan W."/>
            <person name="Andreopoulos W.B."/>
            <person name="Clum A."/>
            <person name="Lindquist E."/>
            <person name="Daum C."/>
            <person name="Ramamoorthy G.K."/>
            <person name="Gryganskyi A."/>
            <person name="Culley D."/>
            <person name="Magnuson J.K."/>
            <person name="James T.Y."/>
            <person name="O'Malley M.A."/>
            <person name="Stajich J.E."/>
            <person name="Spatafora J.W."/>
            <person name="Visel A."/>
            <person name="Grigoriev I.V."/>
        </authorList>
    </citation>
    <scope>NUCLEOTIDE SEQUENCE [LARGE SCALE GENOMIC DNA]</scope>
    <source>
        <strain evidence="4 5">JEL800</strain>
    </source>
</reference>
<keyword evidence="2 4" id="KW-0378">Hydrolase</keyword>
<dbReference type="OrthoDB" id="2145317at2759"/>
<dbReference type="GO" id="GO:0009272">
    <property type="term" value="P:fungal-type cell wall biogenesis"/>
    <property type="evidence" value="ECO:0007669"/>
    <property type="project" value="UniProtKB-ARBA"/>
</dbReference>
<protein>
    <submittedName>
        <fullName evidence="4">Glycoside hydrolase/deacetylase</fullName>
    </submittedName>
</protein>
<evidence type="ECO:0000259" key="3">
    <source>
        <dbReference type="PROSITE" id="PS51677"/>
    </source>
</evidence>
<organism evidence="4 5">
    <name type="scientific">Rhizoclosmatium globosum</name>
    <dbReference type="NCBI Taxonomy" id="329046"/>
    <lineage>
        <taxon>Eukaryota</taxon>
        <taxon>Fungi</taxon>
        <taxon>Fungi incertae sedis</taxon>
        <taxon>Chytridiomycota</taxon>
        <taxon>Chytridiomycota incertae sedis</taxon>
        <taxon>Chytridiomycetes</taxon>
        <taxon>Chytridiales</taxon>
        <taxon>Chytriomycetaceae</taxon>
        <taxon>Rhizoclosmatium</taxon>
    </lineage>
</organism>
<accession>A0A1Y2CXE4</accession>
<dbReference type="PANTHER" id="PTHR10587">
    <property type="entry name" value="GLYCOSYL TRANSFERASE-RELATED"/>
    <property type="match status" value="1"/>
</dbReference>
<feature type="non-terminal residue" evidence="4">
    <location>
        <position position="1"/>
    </location>
</feature>
<dbReference type="Pfam" id="PF01522">
    <property type="entry name" value="Polysacc_deac_1"/>
    <property type="match status" value="1"/>
</dbReference>
<dbReference type="PROSITE" id="PS51677">
    <property type="entry name" value="NODB"/>
    <property type="match status" value="1"/>
</dbReference>
<dbReference type="GO" id="GO:0046872">
    <property type="term" value="F:metal ion binding"/>
    <property type="evidence" value="ECO:0007669"/>
    <property type="project" value="UniProtKB-KW"/>
</dbReference>
<keyword evidence="5" id="KW-1185">Reference proteome</keyword>
<dbReference type="SUPFAM" id="SSF88713">
    <property type="entry name" value="Glycoside hydrolase/deacetylase"/>
    <property type="match status" value="1"/>
</dbReference>
<evidence type="ECO:0000256" key="1">
    <source>
        <dbReference type="ARBA" id="ARBA00022723"/>
    </source>
</evidence>
<dbReference type="GO" id="GO:0016020">
    <property type="term" value="C:membrane"/>
    <property type="evidence" value="ECO:0007669"/>
    <property type="project" value="TreeGrafter"/>
</dbReference>
<sequence>GPSQYTPDLLATLAKYGIKATFFVIGSQAILYPDILLAIHQAGHQIGSHTWSHSDMTTLSHDQIVAELVTTAMAIKQITGVTPKFWRPPYGYVNREMLAVASSLGLTSIKWLRDTGDFNLQSGTTTTDAVLSNVQSWVTAGQRNAISLQHDMYAASESIAGPVVQILMNAGVNVVRMDQCVQSDAYGGPLDKFVSAMFH</sequence>
<dbReference type="InterPro" id="IPR002509">
    <property type="entry name" value="NODB_dom"/>
</dbReference>
<evidence type="ECO:0000313" key="4">
    <source>
        <dbReference type="EMBL" id="ORY51647.1"/>
    </source>
</evidence>
<feature type="domain" description="NodB homology" evidence="3">
    <location>
        <begin position="1"/>
        <end position="175"/>
    </location>
</feature>
<name>A0A1Y2CXE4_9FUNG</name>